<feature type="transmembrane region" description="Helical" evidence="5">
    <location>
        <begin position="115"/>
        <end position="136"/>
    </location>
</feature>
<name>A0A1X3CYK7_9NEIS</name>
<organism evidence="7 8">
    <name type="scientific">Neisseria canis</name>
    <dbReference type="NCBI Taxonomy" id="493"/>
    <lineage>
        <taxon>Bacteria</taxon>
        <taxon>Pseudomonadati</taxon>
        <taxon>Pseudomonadota</taxon>
        <taxon>Betaproteobacteria</taxon>
        <taxon>Neisseriales</taxon>
        <taxon>Neisseriaceae</taxon>
        <taxon>Neisseria</taxon>
    </lineage>
</organism>
<feature type="transmembrane region" description="Helical" evidence="5">
    <location>
        <begin position="142"/>
        <end position="162"/>
    </location>
</feature>
<evidence type="ECO:0000259" key="6">
    <source>
        <dbReference type="PROSITE" id="PS50929"/>
    </source>
</evidence>
<evidence type="ECO:0000256" key="3">
    <source>
        <dbReference type="ARBA" id="ARBA00022989"/>
    </source>
</evidence>
<sequence>MWNTLKNIGTTHRKKLLLTFSIVALENLLFLIYPVFGGFAVNAVIQGKVWQALTYALLVLLMWLVGAARRSADTRVFARIYSEIAVPVIVKQRIQGQTPSEIAARVALSREFVDFFEMHLPTAVTSLVSVFGAAIMLLVLEFWAGVLSLMILAVFLILLPGFSRVSEKLYFKLNNRLERDVDMIQSAPEIMLHRHFGLVARLRILISNREALGYLCVGIAMALLFGFTFVWITLNGYGSAGHIYSLTTYLWMFAMSLDDVPRLVESYSNLKDIARRVEVESIHSKQAV</sequence>
<dbReference type="Pfam" id="PF13748">
    <property type="entry name" value="ABC_membrane_3"/>
    <property type="match status" value="1"/>
</dbReference>
<keyword evidence="2 5" id="KW-0812">Transmembrane</keyword>
<gene>
    <name evidence="7" type="ORF">NCTC10296_00619</name>
</gene>
<dbReference type="PROSITE" id="PS50929">
    <property type="entry name" value="ABC_TM1F"/>
    <property type="match status" value="1"/>
</dbReference>
<dbReference type="RefSeq" id="WP_085416036.1">
    <property type="nucleotide sequence ID" value="NZ_CAUJPY010000018.1"/>
</dbReference>
<dbReference type="OrthoDB" id="262142at2"/>
<dbReference type="SUPFAM" id="SSF90123">
    <property type="entry name" value="ABC transporter transmembrane region"/>
    <property type="match status" value="1"/>
</dbReference>
<feature type="transmembrane region" description="Helical" evidence="5">
    <location>
        <begin position="16"/>
        <end position="37"/>
    </location>
</feature>
<accession>A0A1X3CYK7</accession>
<dbReference type="GO" id="GO:0005886">
    <property type="term" value="C:plasma membrane"/>
    <property type="evidence" value="ECO:0007669"/>
    <property type="project" value="UniProtKB-SubCell"/>
</dbReference>
<evidence type="ECO:0000256" key="5">
    <source>
        <dbReference type="SAM" id="Phobius"/>
    </source>
</evidence>
<dbReference type="AlphaFoldDB" id="A0A1X3CYK7"/>
<evidence type="ECO:0000256" key="4">
    <source>
        <dbReference type="ARBA" id="ARBA00023136"/>
    </source>
</evidence>
<keyword evidence="4 5" id="KW-0472">Membrane</keyword>
<dbReference type="EMBL" id="LR134313">
    <property type="protein sequence ID" value="VEE99966.1"/>
    <property type="molecule type" value="Genomic_DNA"/>
</dbReference>
<evidence type="ECO:0000256" key="1">
    <source>
        <dbReference type="ARBA" id="ARBA00004651"/>
    </source>
</evidence>
<keyword evidence="3 5" id="KW-1133">Transmembrane helix</keyword>
<evidence type="ECO:0000256" key="2">
    <source>
        <dbReference type="ARBA" id="ARBA00022692"/>
    </source>
</evidence>
<dbReference type="Gene3D" id="1.20.1560.10">
    <property type="entry name" value="ABC transporter type 1, transmembrane domain"/>
    <property type="match status" value="1"/>
</dbReference>
<evidence type="ECO:0000313" key="8">
    <source>
        <dbReference type="Proteomes" id="UP000279284"/>
    </source>
</evidence>
<dbReference type="GO" id="GO:0140359">
    <property type="term" value="F:ABC-type transporter activity"/>
    <property type="evidence" value="ECO:0007669"/>
    <property type="project" value="InterPro"/>
</dbReference>
<feature type="domain" description="ABC transmembrane type-1" evidence="6">
    <location>
        <begin position="17"/>
        <end position="269"/>
    </location>
</feature>
<evidence type="ECO:0000313" key="7">
    <source>
        <dbReference type="EMBL" id="VEE99966.1"/>
    </source>
</evidence>
<keyword evidence="8" id="KW-1185">Reference proteome</keyword>
<comment type="subcellular location">
    <subcellularLocation>
        <location evidence="1">Cell membrane</location>
        <topology evidence="1">Multi-pass membrane protein</topology>
    </subcellularLocation>
</comment>
<feature type="transmembrane region" description="Helical" evidence="5">
    <location>
        <begin position="211"/>
        <end position="234"/>
    </location>
</feature>
<dbReference type="STRING" id="493.BWD07_03680"/>
<protein>
    <submittedName>
        <fullName evidence="7">Integral membrane protein</fullName>
    </submittedName>
</protein>
<proteinExistence type="predicted"/>
<feature type="transmembrane region" description="Helical" evidence="5">
    <location>
        <begin position="49"/>
        <end position="68"/>
    </location>
</feature>
<dbReference type="KEGG" id="nci:NCTC10296_00619"/>
<reference evidence="7 8" key="1">
    <citation type="submission" date="2018-12" db="EMBL/GenBank/DDBJ databases">
        <authorList>
            <consortium name="Pathogen Informatics"/>
        </authorList>
    </citation>
    <scope>NUCLEOTIDE SEQUENCE [LARGE SCALE GENOMIC DNA]</scope>
    <source>
        <strain evidence="7 8">NCTC10296</strain>
    </source>
</reference>
<dbReference type="InterPro" id="IPR011527">
    <property type="entry name" value="ABC1_TM_dom"/>
</dbReference>
<dbReference type="GO" id="GO:0005524">
    <property type="term" value="F:ATP binding"/>
    <property type="evidence" value="ECO:0007669"/>
    <property type="project" value="InterPro"/>
</dbReference>
<dbReference type="Proteomes" id="UP000279284">
    <property type="component" value="Chromosome"/>
</dbReference>
<dbReference type="InterPro" id="IPR036640">
    <property type="entry name" value="ABC1_TM_sf"/>
</dbReference>